<dbReference type="RefSeq" id="XP_067064773.1">
    <property type="nucleotide sequence ID" value="XM_067209723.1"/>
</dbReference>
<proteinExistence type="predicted"/>
<feature type="region of interest" description="Disordered" evidence="1">
    <location>
        <begin position="18"/>
        <end position="45"/>
    </location>
</feature>
<name>A0A836KVF2_9TRYP</name>
<reference evidence="2 3" key="1">
    <citation type="submission" date="2021-02" db="EMBL/GenBank/DDBJ databases">
        <title>Leishmania (Mundinia) orientalis Genome sequencing and assembly.</title>
        <authorList>
            <person name="Almutairi H."/>
            <person name="Gatherer D."/>
        </authorList>
    </citation>
    <scope>NUCLEOTIDE SEQUENCE [LARGE SCALE GENOMIC DNA]</scope>
    <source>
        <strain evidence="2">LSCM4</strain>
    </source>
</reference>
<comment type="caution">
    <text evidence="2">The sequence shown here is derived from an EMBL/GenBank/DDBJ whole genome shotgun (WGS) entry which is preliminary data.</text>
</comment>
<evidence type="ECO:0000313" key="2">
    <source>
        <dbReference type="EMBL" id="KAG5484280.1"/>
    </source>
</evidence>
<dbReference type="Proteomes" id="UP000674143">
    <property type="component" value="Chromosome 13"/>
</dbReference>
<accession>A0A836KVF2</accession>
<sequence length="507" mass="56541">MHCSLSFRSYSCAICTPSSSPLPRTQRRRSRTGRQPPPPSPFTRTHTFFMYHSCTHGDRSSSPTSGATTAVTADVVCELSPVQSGRPHDAAVRVEERLLRYGALYEERLREAQRRKSLSEAAALEEAVHPPPPKLRRPFAPSPSFHTSAEAARQHRAERQAALIAEKATASTCQPTILPVSREMAVAERKRNDWMRLSVVDVLMERHKRMERHLERKRQEEVASFSFKPAISARARSAKSTRPVVERLYRSAGSATTDPATFGDVTNLSTSSETKPKAASAATYQRLYEDAVTRRAHEQTQEERAHMPSRNEFNPRTDAVSSLIASQRGDTAHERLLRPKSVPDAARHVHPDETFAPCINSSLRLKRAPLSARTAVWQRRRAEWLHHALVERGEAEMRECTFQPRTWQGPPALSKSRAREPSGGCASPFASIISSAEDLLSRVSLETSAPPPERDCCARLLRDGGDLLDAIPADIVAALEEAEYITKSLRRLPTTHIDLHLSPRTSL</sequence>
<gene>
    <name evidence="2" type="ORF">LSCM4_07846</name>
</gene>
<feature type="region of interest" description="Disordered" evidence="1">
    <location>
        <begin position="121"/>
        <end position="154"/>
    </location>
</feature>
<evidence type="ECO:0000256" key="1">
    <source>
        <dbReference type="SAM" id="MobiDB-lite"/>
    </source>
</evidence>
<organism evidence="2 3">
    <name type="scientific">Leishmania orientalis</name>
    <dbReference type="NCBI Taxonomy" id="2249476"/>
    <lineage>
        <taxon>Eukaryota</taxon>
        <taxon>Discoba</taxon>
        <taxon>Euglenozoa</taxon>
        <taxon>Kinetoplastea</taxon>
        <taxon>Metakinetoplastina</taxon>
        <taxon>Trypanosomatida</taxon>
        <taxon>Trypanosomatidae</taxon>
        <taxon>Leishmaniinae</taxon>
        <taxon>Leishmania</taxon>
    </lineage>
</organism>
<dbReference type="PANTHER" id="PTHR37028:SF9">
    <property type="entry name" value="NUCLEAR PROTEIN MDM1"/>
    <property type="match status" value="1"/>
</dbReference>
<dbReference type="EMBL" id="JAFHLR010000013">
    <property type="protein sequence ID" value="KAG5484280.1"/>
    <property type="molecule type" value="Genomic_DNA"/>
</dbReference>
<dbReference type="GeneID" id="92363657"/>
<keyword evidence="3" id="KW-1185">Reference proteome</keyword>
<dbReference type="AlphaFoldDB" id="A0A836KVF2"/>
<protein>
    <submittedName>
        <fullName evidence="2">Uncharacterized protein</fullName>
    </submittedName>
</protein>
<dbReference type="PANTHER" id="PTHR37028">
    <property type="entry name" value="UNNAMED PRODUCT-RELATED"/>
    <property type="match status" value="1"/>
</dbReference>
<evidence type="ECO:0000313" key="3">
    <source>
        <dbReference type="Proteomes" id="UP000674143"/>
    </source>
</evidence>
<dbReference type="KEGG" id="loi:92363657"/>